<dbReference type="EMBL" id="VSSQ01069357">
    <property type="protein sequence ID" value="MPN21387.1"/>
    <property type="molecule type" value="Genomic_DNA"/>
</dbReference>
<gene>
    <name evidence="1" type="ORF">SDC9_168766</name>
</gene>
<proteinExistence type="predicted"/>
<reference evidence="1" key="1">
    <citation type="submission" date="2019-08" db="EMBL/GenBank/DDBJ databases">
        <authorList>
            <person name="Kucharzyk K."/>
            <person name="Murdoch R.W."/>
            <person name="Higgins S."/>
            <person name="Loffler F."/>
        </authorList>
    </citation>
    <scope>NUCLEOTIDE SEQUENCE</scope>
</reference>
<evidence type="ECO:0000313" key="1">
    <source>
        <dbReference type="EMBL" id="MPN21387.1"/>
    </source>
</evidence>
<accession>A0A645G3B9</accession>
<comment type="caution">
    <text evidence="1">The sequence shown here is derived from an EMBL/GenBank/DDBJ whole genome shotgun (WGS) entry which is preliminary data.</text>
</comment>
<name>A0A645G3B9_9ZZZZ</name>
<protein>
    <submittedName>
        <fullName evidence="1">Uncharacterized protein</fullName>
    </submittedName>
</protein>
<dbReference type="AlphaFoldDB" id="A0A645G3B9"/>
<sequence length="87" mass="9473">MRDGNLGGLFVRVHRIWIITKRGDGDAALLGIVAIIQQLCAVAFVQVDMRDTGIAANRLALWPAADLDARKTDARSVVDERFKALVG</sequence>
<organism evidence="1">
    <name type="scientific">bioreactor metagenome</name>
    <dbReference type="NCBI Taxonomy" id="1076179"/>
    <lineage>
        <taxon>unclassified sequences</taxon>
        <taxon>metagenomes</taxon>
        <taxon>ecological metagenomes</taxon>
    </lineage>
</organism>